<evidence type="ECO:0008006" key="3">
    <source>
        <dbReference type="Google" id="ProtNLM"/>
    </source>
</evidence>
<organism evidence="1 2">
    <name type="scientific">Aphanomyces euteiches</name>
    <dbReference type="NCBI Taxonomy" id="100861"/>
    <lineage>
        <taxon>Eukaryota</taxon>
        <taxon>Sar</taxon>
        <taxon>Stramenopiles</taxon>
        <taxon>Oomycota</taxon>
        <taxon>Saprolegniomycetes</taxon>
        <taxon>Saprolegniales</taxon>
        <taxon>Verrucalvaceae</taxon>
        <taxon>Aphanomyces</taxon>
    </lineage>
</organism>
<accession>A0A6G0XPZ7</accession>
<comment type="caution">
    <text evidence="1">The sequence shown here is derived from an EMBL/GenBank/DDBJ whole genome shotgun (WGS) entry which is preliminary data.</text>
</comment>
<dbReference type="AlphaFoldDB" id="A0A6G0XPZ7"/>
<sequence>MEATKVERWHEQRKIVDVEMARRVAAENKAMQRKNLRRVQSKINQRRYRAEQKCMTEHLYKTVTALNTEVARLEGRLESLRLTIPVSLRTFEPETSVAKEYFHVFCNGYRSDETDPVHKHQHDFLTSVMKQDLVFMGRVGIDKLLDQWSLYSKSFQSVEMVCQGVEVVSFSPNVIIHGSTVLRLHISIATIEMLFPHLRHNELLTTKLVGRELSVVVQHIFEFDRNCKVQRFETHSNLVTALLTLLGPLDTAAALNGIRMSISGEIVASDLD</sequence>
<reference evidence="1 2" key="1">
    <citation type="submission" date="2019-07" db="EMBL/GenBank/DDBJ databases">
        <title>Genomics analysis of Aphanomyces spp. identifies a new class of oomycete effector associated with host adaptation.</title>
        <authorList>
            <person name="Gaulin E."/>
        </authorList>
    </citation>
    <scope>NUCLEOTIDE SEQUENCE [LARGE SCALE GENOMIC DNA]</scope>
    <source>
        <strain evidence="1 2">ATCC 201684</strain>
    </source>
</reference>
<proteinExistence type="predicted"/>
<evidence type="ECO:0000313" key="1">
    <source>
        <dbReference type="EMBL" id="KAF0742578.1"/>
    </source>
</evidence>
<dbReference type="OrthoDB" id="66957at2759"/>
<dbReference type="Proteomes" id="UP000481153">
    <property type="component" value="Unassembled WGS sequence"/>
</dbReference>
<evidence type="ECO:0000313" key="2">
    <source>
        <dbReference type="Proteomes" id="UP000481153"/>
    </source>
</evidence>
<dbReference type="VEuPathDB" id="FungiDB:AeMF1_016132"/>
<keyword evidence="2" id="KW-1185">Reference proteome</keyword>
<dbReference type="EMBL" id="VJMJ01000026">
    <property type="protein sequence ID" value="KAF0742578.1"/>
    <property type="molecule type" value="Genomic_DNA"/>
</dbReference>
<name>A0A6G0XPZ7_9STRA</name>
<protein>
    <recommendedName>
        <fullName evidence="3">BZIP domain-containing protein</fullName>
    </recommendedName>
</protein>
<gene>
    <name evidence="1" type="ORF">Ae201684_002479</name>
</gene>